<dbReference type="GO" id="GO:0008270">
    <property type="term" value="F:zinc ion binding"/>
    <property type="evidence" value="ECO:0007669"/>
    <property type="project" value="UniProtKB-KW"/>
</dbReference>
<reference evidence="15 16" key="1">
    <citation type="journal article" date="2019" name="Sci. Rep.">
        <title>A high-quality genome of Eragrostis curvula grass provides insights into Poaceae evolution and supports new strategies to enhance forage quality.</title>
        <authorList>
            <person name="Carballo J."/>
            <person name="Santos B.A.C.M."/>
            <person name="Zappacosta D."/>
            <person name="Garbus I."/>
            <person name="Selva J.P."/>
            <person name="Gallo C.A."/>
            <person name="Diaz A."/>
            <person name="Albertini E."/>
            <person name="Caccamo M."/>
            <person name="Echenique V."/>
        </authorList>
    </citation>
    <scope>NUCLEOTIDE SEQUENCE [LARGE SCALE GENOMIC DNA]</scope>
    <source>
        <strain evidence="16">cv. Victoria</strain>
        <tissue evidence="15">Leaf</tissue>
    </source>
</reference>
<dbReference type="PANTHER" id="PTHR11685">
    <property type="entry name" value="RBR FAMILY RING FINGER AND IBR DOMAIN-CONTAINING"/>
    <property type="match status" value="1"/>
</dbReference>
<dbReference type="CDD" id="cd20346">
    <property type="entry name" value="BRcat_RBR_ANKIB1"/>
    <property type="match status" value="1"/>
</dbReference>
<comment type="pathway">
    <text evidence="4">Protein modification; protein ubiquitination.</text>
</comment>
<dbReference type="Pfam" id="PF21235">
    <property type="entry name" value="UBA_ARI1"/>
    <property type="match status" value="1"/>
</dbReference>
<comment type="caution">
    <text evidence="15">The sequence shown here is derived from an EMBL/GenBank/DDBJ whole genome shotgun (WGS) entry which is preliminary data.</text>
</comment>
<dbReference type="Pfam" id="PF01485">
    <property type="entry name" value="IBR"/>
    <property type="match status" value="1"/>
</dbReference>
<evidence type="ECO:0000256" key="7">
    <source>
        <dbReference type="ARBA" id="ARBA00022679"/>
    </source>
</evidence>
<evidence type="ECO:0000256" key="2">
    <source>
        <dbReference type="ARBA" id="ARBA00001947"/>
    </source>
</evidence>
<comment type="similarity">
    <text evidence="5">Belongs to the RBR family. Ariadne subfamily.</text>
</comment>
<evidence type="ECO:0000256" key="10">
    <source>
        <dbReference type="ARBA" id="ARBA00022771"/>
    </source>
</evidence>
<evidence type="ECO:0000313" key="16">
    <source>
        <dbReference type="Proteomes" id="UP000324897"/>
    </source>
</evidence>
<keyword evidence="16" id="KW-1185">Reference proteome</keyword>
<evidence type="ECO:0000256" key="11">
    <source>
        <dbReference type="ARBA" id="ARBA00022786"/>
    </source>
</evidence>
<dbReference type="GO" id="GO:0061630">
    <property type="term" value="F:ubiquitin protein ligase activity"/>
    <property type="evidence" value="ECO:0007669"/>
    <property type="project" value="UniProtKB-EC"/>
</dbReference>
<evidence type="ECO:0000256" key="13">
    <source>
        <dbReference type="SAM" id="MobiDB-lite"/>
    </source>
</evidence>
<protein>
    <recommendedName>
        <fullName evidence="6">RBR-type E3 ubiquitin transferase</fullName>
        <ecNumber evidence="6">2.3.2.31</ecNumber>
    </recommendedName>
</protein>
<dbReference type="Gene3D" id="3.30.40.10">
    <property type="entry name" value="Zinc/RING finger domain, C3HC4 (zinc finger)"/>
    <property type="match status" value="1"/>
</dbReference>
<dbReference type="Pfam" id="PF22191">
    <property type="entry name" value="IBR_1"/>
    <property type="match status" value="1"/>
</dbReference>
<dbReference type="EC" id="2.3.2.31" evidence="6"/>
<name>A0A5J9UIS3_9POAL</name>
<dbReference type="PROSITE" id="PS51873">
    <property type="entry name" value="TRIAD"/>
    <property type="match status" value="1"/>
</dbReference>
<evidence type="ECO:0000256" key="3">
    <source>
        <dbReference type="ARBA" id="ARBA00003976"/>
    </source>
</evidence>
<dbReference type="FunFam" id="1.20.120.1750:FF:000027">
    <property type="entry name" value="RBR-type E3 ubiquitin transferase"/>
    <property type="match status" value="1"/>
</dbReference>
<evidence type="ECO:0000259" key="14">
    <source>
        <dbReference type="PROSITE" id="PS51873"/>
    </source>
</evidence>
<keyword evidence="10" id="KW-0863">Zinc-finger</keyword>
<proteinExistence type="inferred from homology"/>
<feature type="region of interest" description="Disordered" evidence="13">
    <location>
        <begin position="1"/>
        <end position="46"/>
    </location>
</feature>
<dbReference type="PROSITE" id="PS00518">
    <property type="entry name" value="ZF_RING_1"/>
    <property type="match status" value="1"/>
</dbReference>
<dbReference type="SMART" id="SM00647">
    <property type="entry name" value="IBR"/>
    <property type="match status" value="2"/>
</dbReference>
<evidence type="ECO:0000256" key="6">
    <source>
        <dbReference type="ARBA" id="ARBA00012251"/>
    </source>
</evidence>
<evidence type="ECO:0000256" key="1">
    <source>
        <dbReference type="ARBA" id="ARBA00001798"/>
    </source>
</evidence>
<keyword evidence="8" id="KW-0479">Metal-binding</keyword>
<keyword evidence="11" id="KW-0833">Ubl conjugation pathway</keyword>
<comment type="cofactor">
    <cofactor evidence="2">
        <name>Zn(2+)</name>
        <dbReference type="ChEBI" id="CHEBI:29105"/>
    </cofactor>
</comment>
<evidence type="ECO:0000256" key="4">
    <source>
        <dbReference type="ARBA" id="ARBA00004906"/>
    </source>
</evidence>
<dbReference type="OrthoDB" id="10009520at2759"/>
<dbReference type="Gene3D" id="1.20.120.1750">
    <property type="match status" value="1"/>
</dbReference>
<keyword evidence="9" id="KW-0677">Repeat</keyword>
<organism evidence="15 16">
    <name type="scientific">Eragrostis curvula</name>
    <name type="common">weeping love grass</name>
    <dbReference type="NCBI Taxonomy" id="38414"/>
    <lineage>
        <taxon>Eukaryota</taxon>
        <taxon>Viridiplantae</taxon>
        <taxon>Streptophyta</taxon>
        <taxon>Embryophyta</taxon>
        <taxon>Tracheophyta</taxon>
        <taxon>Spermatophyta</taxon>
        <taxon>Magnoliopsida</taxon>
        <taxon>Liliopsida</taxon>
        <taxon>Poales</taxon>
        <taxon>Poaceae</taxon>
        <taxon>PACMAD clade</taxon>
        <taxon>Chloridoideae</taxon>
        <taxon>Eragrostideae</taxon>
        <taxon>Eragrostidinae</taxon>
        <taxon>Eragrostis</taxon>
    </lineage>
</organism>
<dbReference type="AlphaFoldDB" id="A0A5J9UIS3"/>
<dbReference type="EMBL" id="RWGY01000013">
    <property type="protein sequence ID" value="TVU23622.1"/>
    <property type="molecule type" value="Genomic_DNA"/>
</dbReference>
<evidence type="ECO:0000313" key="15">
    <source>
        <dbReference type="EMBL" id="TVU23622.1"/>
    </source>
</evidence>
<evidence type="ECO:0000256" key="5">
    <source>
        <dbReference type="ARBA" id="ARBA00005884"/>
    </source>
</evidence>
<dbReference type="FunFam" id="3.30.40.10:FF:000019">
    <property type="entry name" value="RBR-type E3 ubiquitin transferase"/>
    <property type="match status" value="1"/>
</dbReference>
<dbReference type="InterPro" id="IPR031127">
    <property type="entry name" value="E3_UB_ligase_RBR"/>
</dbReference>
<evidence type="ECO:0000256" key="12">
    <source>
        <dbReference type="ARBA" id="ARBA00022833"/>
    </source>
</evidence>
<dbReference type="SUPFAM" id="SSF57850">
    <property type="entry name" value="RING/U-box"/>
    <property type="match status" value="3"/>
</dbReference>
<comment type="catalytic activity">
    <reaction evidence="1">
        <text>[E2 ubiquitin-conjugating enzyme]-S-ubiquitinyl-L-cysteine + [acceptor protein]-L-lysine = [E2 ubiquitin-conjugating enzyme]-L-cysteine + [acceptor protein]-N(6)-ubiquitinyl-L-lysine.</text>
        <dbReference type="EC" id="2.3.2.31"/>
    </reaction>
</comment>
<gene>
    <name evidence="15" type="ORF">EJB05_25998</name>
</gene>
<dbReference type="GO" id="GO:0016567">
    <property type="term" value="P:protein ubiquitination"/>
    <property type="evidence" value="ECO:0007669"/>
    <property type="project" value="InterPro"/>
</dbReference>
<feature type="non-terminal residue" evidence="15">
    <location>
        <position position="1"/>
    </location>
</feature>
<comment type="function">
    <text evidence="3">Might act as an E3 ubiquitin-protein ligase, or as part of E3 complex, which accepts ubiquitin from specific E2 ubiquitin-conjugating enzymes and then transfers it to substrates.</text>
</comment>
<accession>A0A5J9UIS3</accession>
<dbReference type="InterPro" id="IPR002867">
    <property type="entry name" value="IBR_dom"/>
</dbReference>
<feature type="domain" description="RING-type" evidence="14">
    <location>
        <begin position="132"/>
        <end position="354"/>
    </location>
</feature>
<keyword evidence="7" id="KW-0808">Transferase</keyword>
<keyword evidence="12" id="KW-0862">Zinc</keyword>
<dbReference type="Gramene" id="TVU23622">
    <property type="protein sequence ID" value="TVU23622"/>
    <property type="gene ID" value="EJB05_25998"/>
</dbReference>
<sequence length="544" mass="60214">MDDNGNSDVYGEHAGDTDDDDYGGSGEEGYFDYGSEDNAMCEDEDENDVVKKDYTVLTEADVRARQEEATAKVVEVLSIPAGFAAVLLRYFKWRTDQIQETWFADEARIRDAVGLPADGDGGAPVATALNDRELACGICFGKFAAGGVRSAGCRAHFYCHACWRGYLRAAVGDGARCLALRCPEPSCGAAVVRELVDAATADDDDAGVREQYARLALRSYVEESGGGRRPIRWCPGPGCTRAVELGADAADDKKAVVTCDCLHAFCFRCGEEPHRPVSCATVRSWLEKNATDGENARWVLTHAKHCPRCRRPIEKNQGCMHMTCPPPCDHEFCWVCLDPWNSHHGCAGFRDPDAAAAAEAEEEDAAAVLAAAAERRRRQARASLDRYMYYYERWAANQLALHMAIADAEQLGRSGLVAMAVAVGKPDMKLDFMTKAYDRIIAGRRVLQWTYAYGYFLDPARHGKVYWELFEDLQDQANSWLDRLHEAVELERKEIFCADGGDPDVVRELLGYYKEKVEDLTNGATTCMGNLVKAFENDLPELTH</sequence>
<evidence type="ECO:0000256" key="9">
    <source>
        <dbReference type="ARBA" id="ARBA00022737"/>
    </source>
</evidence>
<dbReference type="InterPro" id="IPR017907">
    <property type="entry name" value="Znf_RING_CS"/>
</dbReference>
<dbReference type="InterPro" id="IPR044066">
    <property type="entry name" value="TRIAD_supradom"/>
</dbReference>
<dbReference type="InterPro" id="IPR013083">
    <property type="entry name" value="Znf_RING/FYVE/PHD"/>
</dbReference>
<dbReference type="Proteomes" id="UP000324897">
    <property type="component" value="Chromosome 2"/>
</dbReference>
<dbReference type="InterPro" id="IPR048962">
    <property type="entry name" value="ARIH1-like_UBL"/>
</dbReference>
<evidence type="ECO:0000256" key="8">
    <source>
        <dbReference type="ARBA" id="ARBA00022723"/>
    </source>
</evidence>